<dbReference type="Proteomes" id="UP000273898">
    <property type="component" value="Unassembled WGS sequence"/>
</dbReference>
<organism evidence="1 2">
    <name type="scientific">Pedobacter alluvionis</name>
    <dbReference type="NCBI Taxonomy" id="475253"/>
    <lineage>
        <taxon>Bacteria</taxon>
        <taxon>Pseudomonadati</taxon>
        <taxon>Bacteroidota</taxon>
        <taxon>Sphingobacteriia</taxon>
        <taxon>Sphingobacteriales</taxon>
        <taxon>Sphingobacteriaceae</taxon>
        <taxon>Pedobacter</taxon>
    </lineage>
</organism>
<accession>A0A497Y4H4</accession>
<dbReference type="EMBL" id="RCCK01000011">
    <property type="protein sequence ID" value="RLJ76916.1"/>
    <property type="molecule type" value="Genomic_DNA"/>
</dbReference>
<protein>
    <submittedName>
        <fullName evidence="1">Uncharacterized protein</fullName>
    </submittedName>
</protein>
<comment type="caution">
    <text evidence="1">The sequence shown here is derived from an EMBL/GenBank/DDBJ whole genome shotgun (WGS) entry which is preliminary data.</text>
</comment>
<reference evidence="1 2" key="1">
    <citation type="submission" date="2018-10" db="EMBL/GenBank/DDBJ databases">
        <title>Genomic Encyclopedia of Archaeal and Bacterial Type Strains, Phase II (KMG-II): from individual species to whole genera.</title>
        <authorList>
            <person name="Goeker M."/>
        </authorList>
    </citation>
    <scope>NUCLEOTIDE SEQUENCE [LARGE SCALE GENOMIC DNA]</scope>
    <source>
        <strain evidence="1 2">DSM 19624</strain>
    </source>
</reference>
<sequence length="45" mass="5240">MHLLEFNFFDGQMVTSDCTKVAWVLPLTSSYSAFLLAKYYHESTF</sequence>
<evidence type="ECO:0000313" key="2">
    <source>
        <dbReference type="Proteomes" id="UP000273898"/>
    </source>
</evidence>
<name>A0A497Y4H4_9SPHI</name>
<proteinExistence type="predicted"/>
<gene>
    <name evidence="1" type="ORF">BCL90_1968</name>
</gene>
<evidence type="ECO:0000313" key="1">
    <source>
        <dbReference type="EMBL" id="RLJ76916.1"/>
    </source>
</evidence>
<dbReference type="AlphaFoldDB" id="A0A497Y4H4"/>